<dbReference type="RefSeq" id="WP_168738505.1">
    <property type="nucleotide sequence ID" value="NZ_JABAHZ010000002.1"/>
</dbReference>
<evidence type="ECO:0000313" key="15">
    <source>
        <dbReference type="EMBL" id="NLR79174.1"/>
    </source>
</evidence>
<evidence type="ECO:0000259" key="14">
    <source>
        <dbReference type="Pfam" id="PF07715"/>
    </source>
</evidence>
<dbReference type="SUPFAM" id="SSF49464">
    <property type="entry name" value="Carboxypeptidase regulatory domain-like"/>
    <property type="match status" value="1"/>
</dbReference>
<evidence type="ECO:0000256" key="1">
    <source>
        <dbReference type="ARBA" id="ARBA00004571"/>
    </source>
</evidence>
<comment type="caution">
    <text evidence="15">The sequence shown here is derived from an EMBL/GenBank/DDBJ whole genome shotgun (WGS) entry which is preliminary data.</text>
</comment>
<dbReference type="InterPro" id="IPR036942">
    <property type="entry name" value="Beta-barrel_TonB_sf"/>
</dbReference>
<evidence type="ECO:0000256" key="11">
    <source>
        <dbReference type="RuleBase" id="RU003357"/>
    </source>
</evidence>
<dbReference type="Gene3D" id="2.40.170.20">
    <property type="entry name" value="TonB-dependent receptor, beta-barrel domain"/>
    <property type="match status" value="1"/>
</dbReference>
<keyword evidence="5 12" id="KW-0732">Signal</keyword>
<evidence type="ECO:0000256" key="4">
    <source>
        <dbReference type="ARBA" id="ARBA00022692"/>
    </source>
</evidence>
<feature type="signal peptide" evidence="12">
    <location>
        <begin position="1"/>
        <end position="22"/>
    </location>
</feature>
<name>A0A847SG89_9BACT</name>
<feature type="domain" description="TonB-dependent receptor plug" evidence="14">
    <location>
        <begin position="119"/>
        <end position="224"/>
    </location>
</feature>
<evidence type="ECO:0000256" key="8">
    <source>
        <dbReference type="ARBA" id="ARBA00023170"/>
    </source>
</evidence>
<sequence length="820" mass="91619">MKQIATLLFLLLLTSLTYGQHGAIKGTVVNKSGQPLQFANIAIRQLHTGAISDQRGGFSIRQLQPGTYDIVISMIGFQTIKIKRTIVAEQLCTLNIQLEEDLSKLNEVIVTGVSRATAVRKNPIPIAVISKREMNMNVNNNLIDAIVKGIPGVSAVTTGPNISKPFIRGLGYNRVLTLYDGVRQEGQQWGDEHGIEIDQYGVSRAEVVKGPASLTYGSDALAGVINMIPDIPSLTPGKLQGSFLTDYHSNNGMLGSSLGLAYGQNDWKYVFRATAKTAHNYRNKVDGWVYGTAFREYNLSALARTDKSWGSTQIGATLYDNTQEIPDGSRDSITRKFTKQVKEEDDIKDRPLVPENELHSYSIHPLHQHIQHYRVYNRTKWNLGGGDINAMIGLQQSIRREYNHPEMPSQPGLYVVLNTLNYDIRYNLPAMDGWETTVGVNGMYQSNASKNGTDFPIPDYRLFDIGGFMFAKKTIGKIDISGGLRYDNRTIRWNNFYVGPNKQNGFEQHVRGTDTAEARLQFPAFRHSYTGISGSLGATWNISERVLFKANIARGYRAPNITEIGSNGLDPGAHIVYLGNRGFKPEFSLQEDIGIQAWLPDADISIELFNNDIDNYIYQARLYDNNGNPVVIVPGNATYRYQQSAARLYGAELAVNLHPRRIAWLAVNNSLAYIQGRNKNQELIRLHGEEARYLPFIPPTHIRSEWRATAQRNYGPFSKAYIRAEADIIADQPHFYGVDNTETFTAGYTLFNVGAGSGIINKKGKTVCEVFLQLDNVANVAYQANTNRLKYFEYYTASPNGRLGIYNMGRNFSAKVIVPF</sequence>
<keyword evidence="7 10" id="KW-0472">Membrane</keyword>
<reference evidence="15 16" key="1">
    <citation type="submission" date="2020-04" db="EMBL/GenBank/DDBJ databases">
        <authorList>
            <person name="Yin C."/>
        </authorList>
    </citation>
    <scope>NUCLEOTIDE SEQUENCE [LARGE SCALE GENOMIC DNA]</scope>
    <source>
        <strain evidence="15 16">Ak56</strain>
    </source>
</reference>
<dbReference type="Proteomes" id="UP000552864">
    <property type="component" value="Unassembled WGS sequence"/>
</dbReference>
<dbReference type="InterPro" id="IPR000531">
    <property type="entry name" value="Beta-barrel_TonB"/>
</dbReference>
<dbReference type="SUPFAM" id="SSF56935">
    <property type="entry name" value="Porins"/>
    <property type="match status" value="1"/>
</dbReference>
<evidence type="ECO:0000256" key="3">
    <source>
        <dbReference type="ARBA" id="ARBA00022452"/>
    </source>
</evidence>
<dbReference type="InterPro" id="IPR008969">
    <property type="entry name" value="CarboxyPept-like_regulatory"/>
</dbReference>
<proteinExistence type="inferred from homology"/>
<comment type="similarity">
    <text evidence="10 11">Belongs to the TonB-dependent receptor family.</text>
</comment>
<dbReference type="PANTHER" id="PTHR30069:SF29">
    <property type="entry name" value="HEMOGLOBIN AND HEMOGLOBIN-HAPTOGLOBIN-BINDING PROTEIN 1-RELATED"/>
    <property type="match status" value="1"/>
</dbReference>
<feature type="chain" id="PRO_5033035097" evidence="12">
    <location>
        <begin position="23"/>
        <end position="820"/>
    </location>
</feature>
<keyword evidence="2 10" id="KW-0813">Transport</keyword>
<dbReference type="InterPro" id="IPR039426">
    <property type="entry name" value="TonB-dep_rcpt-like"/>
</dbReference>
<evidence type="ECO:0000256" key="5">
    <source>
        <dbReference type="ARBA" id="ARBA00022729"/>
    </source>
</evidence>
<dbReference type="GO" id="GO:0009279">
    <property type="term" value="C:cell outer membrane"/>
    <property type="evidence" value="ECO:0007669"/>
    <property type="project" value="UniProtKB-SubCell"/>
</dbReference>
<dbReference type="AlphaFoldDB" id="A0A847SG89"/>
<evidence type="ECO:0000256" key="9">
    <source>
        <dbReference type="ARBA" id="ARBA00023237"/>
    </source>
</evidence>
<dbReference type="Pfam" id="PF13715">
    <property type="entry name" value="CarbopepD_reg_2"/>
    <property type="match status" value="1"/>
</dbReference>
<evidence type="ECO:0000256" key="12">
    <source>
        <dbReference type="SAM" id="SignalP"/>
    </source>
</evidence>
<dbReference type="InterPro" id="IPR012910">
    <property type="entry name" value="Plug_dom"/>
</dbReference>
<feature type="domain" description="TonB-dependent receptor-like beta-barrel" evidence="13">
    <location>
        <begin position="280"/>
        <end position="757"/>
    </location>
</feature>
<accession>A0A847SG89</accession>
<gene>
    <name evidence="15" type="ORF">HGH91_11095</name>
</gene>
<dbReference type="GO" id="GO:0044718">
    <property type="term" value="P:siderophore transmembrane transport"/>
    <property type="evidence" value="ECO:0007669"/>
    <property type="project" value="TreeGrafter"/>
</dbReference>
<protein>
    <submittedName>
        <fullName evidence="15">TonB-dependent receptor</fullName>
    </submittedName>
</protein>
<organism evidence="15 16">
    <name type="scientific">Chitinophaga eiseniae</name>
    <dbReference type="NCBI Taxonomy" id="634771"/>
    <lineage>
        <taxon>Bacteria</taxon>
        <taxon>Pseudomonadati</taxon>
        <taxon>Bacteroidota</taxon>
        <taxon>Chitinophagia</taxon>
        <taxon>Chitinophagales</taxon>
        <taxon>Chitinophagaceae</taxon>
        <taxon>Chitinophaga</taxon>
    </lineage>
</organism>
<keyword evidence="4 10" id="KW-0812">Transmembrane</keyword>
<dbReference type="PANTHER" id="PTHR30069">
    <property type="entry name" value="TONB-DEPENDENT OUTER MEMBRANE RECEPTOR"/>
    <property type="match status" value="1"/>
</dbReference>
<keyword evidence="3 10" id="KW-1134">Transmembrane beta strand</keyword>
<evidence type="ECO:0000256" key="10">
    <source>
        <dbReference type="PROSITE-ProRule" id="PRU01360"/>
    </source>
</evidence>
<dbReference type="EMBL" id="JABAHZ010000002">
    <property type="protein sequence ID" value="NLR79174.1"/>
    <property type="molecule type" value="Genomic_DNA"/>
</dbReference>
<dbReference type="InterPro" id="IPR037066">
    <property type="entry name" value="Plug_dom_sf"/>
</dbReference>
<dbReference type="Pfam" id="PF07715">
    <property type="entry name" value="Plug"/>
    <property type="match status" value="1"/>
</dbReference>
<evidence type="ECO:0000256" key="6">
    <source>
        <dbReference type="ARBA" id="ARBA00023077"/>
    </source>
</evidence>
<evidence type="ECO:0000259" key="13">
    <source>
        <dbReference type="Pfam" id="PF00593"/>
    </source>
</evidence>
<keyword evidence="9 10" id="KW-0998">Cell outer membrane</keyword>
<dbReference type="Gene3D" id="2.60.40.1120">
    <property type="entry name" value="Carboxypeptidase-like, regulatory domain"/>
    <property type="match status" value="1"/>
</dbReference>
<evidence type="ECO:0000313" key="16">
    <source>
        <dbReference type="Proteomes" id="UP000552864"/>
    </source>
</evidence>
<dbReference type="GO" id="GO:0015344">
    <property type="term" value="F:siderophore uptake transmembrane transporter activity"/>
    <property type="evidence" value="ECO:0007669"/>
    <property type="project" value="TreeGrafter"/>
</dbReference>
<dbReference type="PROSITE" id="PS52016">
    <property type="entry name" value="TONB_DEPENDENT_REC_3"/>
    <property type="match status" value="1"/>
</dbReference>
<dbReference type="Gene3D" id="2.170.130.10">
    <property type="entry name" value="TonB-dependent receptor, plug domain"/>
    <property type="match status" value="1"/>
</dbReference>
<keyword evidence="16" id="KW-1185">Reference proteome</keyword>
<evidence type="ECO:0000256" key="7">
    <source>
        <dbReference type="ARBA" id="ARBA00023136"/>
    </source>
</evidence>
<keyword evidence="8 15" id="KW-0675">Receptor</keyword>
<keyword evidence="6 11" id="KW-0798">TonB box</keyword>
<evidence type="ECO:0000256" key="2">
    <source>
        <dbReference type="ARBA" id="ARBA00022448"/>
    </source>
</evidence>
<dbReference type="Pfam" id="PF00593">
    <property type="entry name" value="TonB_dep_Rec_b-barrel"/>
    <property type="match status" value="1"/>
</dbReference>
<comment type="subcellular location">
    <subcellularLocation>
        <location evidence="1 10">Cell outer membrane</location>
        <topology evidence="1 10">Multi-pass membrane protein</topology>
    </subcellularLocation>
</comment>